<sequence length="450" mass="51054">MNSQASTLNWPLWLTGNGDVSPFVRAGSPVGTFAGKYVWSLTLSACAYGAAVHYLLHHDSETERMPDGTRIWDVEDRLRCGVAFEFYIRMTTFVTGFFVLDALRTTRKVGRTGKRVLYRARSLQTNRMTERPPEMGTLTERRLEAYNRARERFAQKVFEHVVKDAEDFDEFMVELLDQVTKMRAVGCRDPWVLRRSVMDFEYVSDVLHGLHVLRHELYEEVTSNFLVLSWICVTVLLALFPFSVPVDTPTQNPRHAVWQLAVLSYLLGVYFQVVNNRERLLATLGTTGFAYWSARKPDQKNDQPKAPPRSPRRPYTVRPHATHAPRSLSVDRSCGYSAGAGASFSTTPLPRISDDVVDSVRDLVVRGAVRTVANRGPEKGAQTSELVKFLHGVYGALSDASLETASALGWSTLRNEWCVLNASRVRDFIEWTLRRHDHFGGGSSYEWRLK</sequence>
<reference evidence="3 4" key="1">
    <citation type="journal article" date="2015" name="Genome Biol. Evol.">
        <title>Comparative Genomics of a Bacterivorous Green Alga Reveals Evolutionary Causalities and Consequences of Phago-Mixotrophic Mode of Nutrition.</title>
        <authorList>
            <person name="Burns J.A."/>
            <person name="Paasch A."/>
            <person name="Narechania A."/>
            <person name="Kim E."/>
        </authorList>
    </citation>
    <scope>NUCLEOTIDE SEQUENCE [LARGE SCALE GENOMIC DNA]</scope>
    <source>
        <strain evidence="3 4">PLY_AMNH</strain>
    </source>
</reference>
<comment type="caution">
    <text evidence="3">The sequence shown here is derived from an EMBL/GenBank/DDBJ whole genome shotgun (WGS) entry which is preliminary data.</text>
</comment>
<keyword evidence="2" id="KW-0472">Membrane</keyword>
<evidence type="ECO:0000313" key="4">
    <source>
        <dbReference type="Proteomes" id="UP001190700"/>
    </source>
</evidence>
<keyword evidence="4" id="KW-1185">Reference proteome</keyword>
<accession>A0AAE0CHE4</accession>
<evidence type="ECO:0000313" key="3">
    <source>
        <dbReference type="EMBL" id="KAK3253857.1"/>
    </source>
</evidence>
<keyword evidence="2" id="KW-1133">Transmembrane helix</keyword>
<gene>
    <name evidence="3" type="ORF">CYMTET_36917</name>
</gene>
<dbReference type="AlphaFoldDB" id="A0AAE0CHE4"/>
<feature type="region of interest" description="Disordered" evidence="1">
    <location>
        <begin position="295"/>
        <end position="330"/>
    </location>
</feature>
<feature type="transmembrane region" description="Helical" evidence="2">
    <location>
        <begin position="224"/>
        <end position="244"/>
    </location>
</feature>
<evidence type="ECO:0000256" key="2">
    <source>
        <dbReference type="SAM" id="Phobius"/>
    </source>
</evidence>
<feature type="transmembrane region" description="Helical" evidence="2">
    <location>
        <begin position="256"/>
        <end position="274"/>
    </location>
</feature>
<evidence type="ECO:0000256" key="1">
    <source>
        <dbReference type="SAM" id="MobiDB-lite"/>
    </source>
</evidence>
<feature type="non-terminal residue" evidence="3">
    <location>
        <position position="450"/>
    </location>
</feature>
<keyword evidence="2" id="KW-0812">Transmembrane</keyword>
<proteinExistence type="predicted"/>
<dbReference type="Proteomes" id="UP001190700">
    <property type="component" value="Unassembled WGS sequence"/>
</dbReference>
<organism evidence="3 4">
    <name type="scientific">Cymbomonas tetramitiformis</name>
    <dbReference type="NCBI Taxonomy" id="36881"/>
    <lineage>
        <taxon>Eukaryota</taxon>
        <taxon>Viridiplantae</taxon>
        <taxon>Chlorophyta</taxon>
        <taxon>Pyramimonadophyceae</taxon>
        <taxon>Pyramimonadales</taxon>
        <taxon>Pyramimonadaceae</taxon>
        <taxon>Cymbomonas</taxon>
    </lineage>
</organism>
<dbReference type="EMBL" id="LGRX02024603">
    <property type="protein sequence ID" value="KAK3253857.1"/>
    <property type="molecule type" value="Genomic_DNA"/>
</dbReference>
<protein>
    <submittedName>
        <fullName evidence="3">Uncharacterized protein</fullName>
    </submittedName>
</protein>
<feature type="transmembrane region" description="Helical" evidence="2">
    <location>
        <begin position="37"/>
        <end position="56"/>
    </location>
</feature>
<name>A0AAE0CHE4_9CHLO</name>